<name>A0ABS1XKJ4_PSEC1</name>
<gene>
    <name evidence="1" type="ORF">JHZ66_25005</name>
</gene>
<protein>
    <submittedName>
        <fullName evidence="1">Uncharacterized protein</fullName>
    </submittedName>
</protein>
<proteinExistence type="predicted"/>
<comment type="caution">
    <text evidence="1">The sequence shown here is derived from an EMBL/GenBank/DDBJ whole genome shotgun (WGS) entry which is preliminary data.</text>
</comment>
<dbReference type="EMBL" id="JAEVFO010000072">
    <property type="protein sequence ID" value="MBM0142026.1"/>
    <property type="molecule type" value="Genomic_DNA"/>
</dbReference>
<evidence type="ECO:0000313" key="2">
    <source>
        <dbReference type="Proteomes" id="UP000644195"/>
    </source>
</evidence>
<dbReference type="Proteomes" id="UP000644195">
    <property type="component" value="Unassembled WGS sequence"/>
</dbReference>
<evidence type="ECO:0000313" key="1">
    <source>
        <dbReference type="EMBL" id="MBM0142026.1"/>
    </source>
</evidence>
<reference evidence="1 2" key="1">
    <citation type="submission" date="2020-12" db="EMBL/GenBank/DDBJ databases">
        <title>Genome of Pca MAFF 106156.</title>
        <authorList>
            <person name="Fujikawa T."/>
            <person name="Inoue Y."/>
        </authorList>
    </citation>
    <scope>NUCLEOTIDE SEQUENCE [LARGE SCALE GENOMIC DNA]</scope>
    <source>
        <strain evidence="1 2">MAFF 106156</strain>
    </source>
</reference>
<keyword evidence="2" id="KW-1185">Reference proteome</keyword>
<organism evidence="1 2">
    <name type="scientific">Pseudomonas cannabina pv. alisalensis</name>
    <dbReference type="NCBI Taxonomy" id="757414"/>
    <lineage>
        <taxon>Bacteria</taxon>
        <taxon>Pseudomonadati</taxon>
        <taxon>Pseudomonadota</taxon>
        <taxon>Gammaproteobacteria</taxon>
        <taxon>Pseudomonadales</taxon>
        <taxon>Pseudomonadaceae</taxon>
        <taxon>Pseudomonas</taxon>
    </lineage>
</organism>
<accession>A0ABS1XKJ4</accession>
<sequence length="129" mass="14379">MTDQGILRCQGDFPNKRTVEYATVFVDLAHKLLPANLQNPHYADDDLVAGLYVSPAGRLTFNILYLDDLALAQRFAAHVDRVFSARNYAGRYALRVEVTTTTQTVTATKKRLQHSAAVRQILSTDSILV</sequence>